<protein>
    <recommendedName>
        <fullName evidence="3">CarboxypepD_reg-like domain-containing protein</fullName>
    </recommendedName>
</protein>
<dbReference type="OrthoDB" id="8764943at2"/>
<proteinExistence type="predicted"/>
<evidence type="ECO:0008006" key="3">
    <source>
        <dbReference type="Google" id="ProtNLM"/>
    </source>
</evidence>
<dbReference type="EMBL" id="FNZN01000004">
    <property type="protein sequence ID" value="SEL55100.1"/>
    <property type="molecule type" value="Genomic_DNA"/>
</dbReference>
<gene>
    <name evidence="1" type="ORF">SAMN04488008_104172</name>
</gene>
<dbReference type="SUPFAM" id="SSF49464">
    <property type="entry name" value="Carboxypeptidase regulatory domain-like"/>
    <property type="match status" value="1"/>
</dbReference>
<name>A0A1H7R4B2_9FLAO</name>
<dbReference type="AlphaFoldDB" id="A0A1H7R4B2"/>
<sequence length="94" mass="10507">MVGNPVDQKPIVGTTTIEDGSFVLETNPPDFYIEVSFTGFTTKRFDNPNKVNGKINLGMVTIAEDSEQLDELLVEGEISEYNHSLFHLHNISFC</sequence>
<dbReference type="STRING" id="228957.SAMN04488008_104172"/>
<keyword evidence="2" id="KW-1185">Reference proteome</keyword>
<evidence type="ECO:0000313" key="2">
    <source>
        <dbReference type="Proteomes" id="UP000198990"/>
    </source>
</evidence>
<dbReference type="Proteomes" id="UP000198990">
    <property type="component" value="Unassembled WGS sequence"/>
</dbReference>
<accession>A0A1H7R4B2</accession>
<dbReference type="InterPro" id="IPR008969">
    <property type="entry name" value="CarboxyPept-like_regulatory"/>
</dbReference>
<organism evidence="1 2">
    <name type="scientific">Maribacter orientalis</name>
    <dbReference type="NCBI Taxonomy" id="228957"/>
    <lineage>
        <taxon>Bacteria</taxon>
        <taxon>Pseudomonadati</taxon>
        <taxon>Bacteroidota</taxon>
        <taxon>Flavobacteriia</taxon>
        <taxon>Flavobacteriales</taxon>
        <taxon>Flavobacteriaceae</taxon>
        <taxon>Maribacter</taxon>
    </lineage>
</organism>
<evidence type="ECO:0000313" key="1">
    <source>
        <dbReference type="EMBL" id="SEL55100.1"/>
    </source>
</evidence>
<reference evidence="2" key="1">
    <citation type="submission" date="2016-10" db="EMBL/GenBank/DDBJ databases">
        <authorList>
            <person name="Varghese N."/>
            <person name="Submissions S."/>
        </authorList>
    </citation>
    <scope>NUCLEOTIDE SEQUENCE [LARGE SCALE GENOMIC DNA]</scope>
    <source>
        <strain evidence="2">DSM 16471</strain>
    </source>
</reference>
<dbReference type="RefSeq" id="WP_091623720.1">
    <property type="nucleotide sequence ID" value="NZ_FNZN01000004.1"/>
</dbReference>